<feature type="signal peptide" evidence="5">
    <location>
        <begin position="1"/>
        <end position="22"/>
    </location>
</feature>
<evidence type="ECO:0000256" key="2">
    <source>
        <dbReference type="ARBA" id="ARBA00022801"/>
    </source>
</evidence>
<dbReference type="InterPro" id="IPR001087">
    <property type="entry name" value="GDSL"/>
</dbReference>
<keyword evidence="5" id="KW-0732">Signal</keyword>
<dbReference type="GO" id="GO:0016042">
    <property type="term" value="P:lipid catabolic process"/>
    <property type="evidence" value="ECO:0007669"/>
    <property type="project" value="UniProtKB-KW"/>
</dbReference>
<feature type="chain" id="PRO_5032634071" evidence="5">
    <location>
        <begin position="23"/>
        <end position="593"/>
    </location>
</feature>
<reference evidence="6 7" key="1">
    <citation type="submission" date="2020-10" db="EMBL/GenBank/DDBJ databases">
        <title>Plant Genome Project.</title>
        <authorList>
            <person name="Zhang R.-G."/>
        </authorList>
    </citation>
    <scope>NUCLEOTIDE SEQUENCE [LARGE SCALE GENOMIC DNA]</scope>
    <source>
        <strain evidence="6">FAFU-HL-1</strain>
        <tissue evidence="6">Leaf</tissue>
    </source>
</reference>
<evidence type="ECO:0000313" key="6">
    <source>
        <dbReference type="EMBL" id="KAF9674930.1"/>
    </source>
</evidence>
<dbReference type="Pfam" id="PF00657">
    <property type="entry name" value="Lipase_GDSL"/>
    <property type="match status" value="2"/>
</dbReference>
<evidence type="ECO:0000256" key="5">
    <source>
        <dbReference type="SAM" id="SignalP"/>
    </source>
</evidence>
<evidence type="ECO:0000256" key="4">
    <source>
        <dbReference type="ARBA" id="ARBA00023098"/>
    </source>
</evidence>
<evidence type="ECO:0000313" key="7">
    <source>
        <dbReference type="Proteomes" id="UP000657918"/>
    </source>
</evidence>
<accession>A0A835MRF6</accession>
<keyword evidence="3" id="KW-0442">Lipid degradation</keyword>
<dbReference type="OrthoDB" id="823637at2759"/>
<gene>
    <name evidence="6" type="ORF">SADUNF_Sadunf10G0178900</name>
</gene>
<keyword evidence="2" id="KW-0378">Hydrolase</keyword>
<name>A0A835MRF6_9ROSI</name>
<evidence type="ECO:0000256" key="3">
    <source>
        <dbReference type="ARBA" id="ARBA00022963"/>
    </source>
</evidence>
<dbReference type="AlphaFoldDB" id="A0A835MRF6"/>
<protein>
    <submittedName>
        <fullName evidence="6">Uncharacterized protein</fullName>
    </submittedName>
</protein>
<sequence>MEMKGKLFALLLLFSLVAVSTGHDEKQKTRLFVIGDSFVDTGNMGNRTSDGLMLTDYIASFLHRRTPVIYAQRNKASKSELEDGMNFARGGSGVLDVSFNNYSMALQMDNFKEQIAQNVYTKVDLENSITLVSYTGNDYLYKTTRQKGTMKDVFDQTKTIVYMLTKNLREIRDLGVKKIAIFGTPPRGCFPGLYSETLRKCDKTWNKASRQHNKLLKESLKILNKERHGSKFVYLDLYNAIDSALFGKIKEIVGFANRFKACCLDAHMCGPVAQKKCKNPELSIFWDAGHLSQNDFPVSFSKEMKGKLFAFLLLFSLVAISTGHEENKKPKLFVFGDSFVDTGNMGFRTSDGLMLTDYIASFSHIKTPVIYRLRNNVSKSELEDGMNFARGGSGVLETSFNNYSMTLQVGNFKEQIARNVYTKVDLENSIALISYTGNDYLYKTTNQEGTMKVSALTRLFSFLFPLSNVLLFFWIRMDSETLQGCDKTWNEASKQHNKLLEESLQILNQESNGSKFVYLDLYNAIDSALSDKTKVGFEDRFKACCLDAHMCGPIAQKKCKNPELSIFWDAGHLSQNGANIVYTYLVPSLNQLL</sequence>
<dbReference type="PANTHER" id="PTHR46020:SF4">
    <property type="entry name" value="OS04G0650200 PROTEIN"/>
    <property type="match status" value="1"/>
</dbReference>
<dbReference type="GO" id="GO:0016788">
    <property type="term" value="F:hydrolase activity, acting on ester bonds"/>
    <property type="evidence" value="ECO:0007669"/>
    <property type="project" value="InterPro"/>
</dbReference>
<comment type="caution">
    <text evidence="6">The sequence shown here is derived from an EMBL/GenBank/DDBJ whole genome shotgun (WGS) entry which is preliminary data.</text>
</comment>
<dbReference type="Gene3D" id="3.40.50.1110">
    <property type="entry name" value="SGNH hydrolase"/>
    <property type="match status" value="2"/>
</dbReference>
<dbReference type="PANTHER" id="PTHR46020">
    <property type="entry name" value="OSJNBB0059K02.9 PROTEIN"/>
    <property type="match status" value="1"/>
</dbReference>
<dbReference type="Proteomes" id="UP000657918">
    <property type="component" value="Unassembled WGS sequence"/>
</dbReference>
<comment type="similarity">
    <text evidence="1">Belongs to the 'GDSL' lipolytic enzyme family.</text>
</comment>
<organism evidence="6 7">
    <name type="scientific">Salix dunnii</name>
    <dbReference type="NCBI Taxonomy" id="1413687"/>
    <lineage>
        <taxon>Eukaryota</taxon>
        <taxon>Viridiplantae</taxon>
        <taxon>Streptophyta</taxon>
        <taxon>Embryophyta</taxon>
        <taxon>Tracheophyta</taxon>
        <taxon>Spermatophyta</taxon>
        <taxon>Magnoliopsida</taxon>
        <taxon>eudicotyledons</taxon>
        <taxon>Gunneridae</taxon>
        <taxon>Pentapetalae</taxon>
        <taxon>rosids</taxon>
        <taxon>fabids</taxon>
        <taxon>Malpighiales</taxon>
        <taxon>Salicaceae</taxon>
        <taxon>Saliceae</taxon>
        <taxon>Salix</taxon>
    </lineage>
</organism>
<keyword evidence="4" id="KW-0443">Lipid metabolism</keyword>
<keyword evidence="7" id="KW-1185">Reference proteome</keyword>
<proteinExistence type="inferred from homology"/>
<evidence type="ECO:0000256" key="1">
    <source>
        <dbReference type="ARBA" id="ARBA00008668"/>
    </source>
</evidence>
<dbReference type="InterPro" id="IPR036514">
    <property type="entry name" value="SGNH_hydro_sf"/>
</dbReference>
<dbReference type="EMBL" id="JADGMS010000010">
    <property type="protein sequence ID" value="KAF9674930.1"/>
    <property type="molecule type" value="Genomic_DNA"/>
</dbReference>